<dbReference type="SUPFAM" id="SSF53448">
    <property type="entry name" value="Nucleotide-diphospho-sugar transferases"/>
    <property type="match status" value="1"/>
</dbReference>
<dbReference type="InterPro" id="IPR007577">
    <property type="entry name" value="GlycoTrfase_DXD_sugar-bd_CS"/>
</dbReference>
<reference evidence="3" key="1">
    <citation type="submission" date="2019-12" db="EMBL/GenBank/DDBJ databases">
        <title>Endophytic bacteria associated with Panax ginseng seedlings.</title>
        <authorList>
            <person name="Park J.M."/>
            <person name="Shin R."/>
            <person name="Jo S.H."/>
        </authorList>
    </citation>
    <scope>NUCLEOTIDE SEQUENCE [LARGE SCALE GENOMIC DNA]</scope>
    <source>
        <strain evidence="3">PgKB30</strain>
    </source>
</reference>
<name>A0A6M8MIX4_9PSED</name>
<dbReference type="EMBL" id="CP053746">
    <property type="protein sequence ID" value="QKF50990.1"/>
    <property type="molecule type" value="Genomic_DNA"/>
</dbReference>
<dbReference type="InterPro" id="IPR029044">
    <property type="entry name" value="Nucleotide-diphossugar_trans"/>
</dbReference>
<dbReference type="KEGG" id="pgg:FX982_01936"/>
<dbReference type="Pfam" id="PF20178">
    <property type="entry name" value="ToxA_N"/>
    <property type="match status" value="1"/>
</dbReference>
<dbReference type="RefSeq" id="WP_172610473.1">
    <property type="nucleotide sequence ID" value="NZ_CP053746.1"/>
</dbReference>
<organism evidence="2 3">
    <name type="scientific">Pseudomonas graminis</name>
    <dbReference type="NCBI Taxonomy" id="158627"/>
    <lineage>
        <taxon>Bacteria</taxon>
        <taxon>Pseudomonadati</taxon>
        <taxon>Pseudomonadota</taxon>
        <taxon>Gammaproteobacteria</taxon>
        <taxon>Pseudomonadales</taxon>
        <taxon>Pseudomonadaceae</taxon>
        <taxon>Pseudomonas</taxon>
    </lineage>
</organism>
<accession>A0A6M8MIX4</accession>
<sequence>MKDRKDTTALERRADELRRSRDISRVSGWHGQRGEDWDNDGWTKPWELRDESGWLIEPAPGNEVDADATLLSDWLGQQHVRYESPREYARAQAQGFLFQHLLEDTDPDELLITTLYINGQDAAPQRANIAYSMTLTDALMCNWQQSGNGQFLDHLSALRHYRKGGYPVQISSAPLELWDCFAYEAIYRKTSPQRFDASTQVELDPVAFKAYVWDADLQAHYQATLTHFWTEHGADYNLLIKAALLKSAYVQQAEGSLSIEDRSLVLRGLGLDPAQAWEALTFKHFADAPLAHDVTIRELVLYRYVATDIIVLRDERTDRLVMYIPGNSSPLHGFADLPALADWIARQCKDARRRKALQRHFRLEDDPDGLFYSGIQKTLAGLAAYPHFLDQATGYWNPSSEVLLGAALSPWPFSHFKHNLQTRLEADGRQLIRNRAEHNKEVAAQALSNAIAATGAVAMVEPYLWVPLAAMSLALMGLGADEVIEGRTLEEKKNGTGRIVFGVLNAVPALAEGAGTASRLLGAAARIGDQAIPGAADELASVVGARTEAERTVALAGQQQAHAQRIQDVLEHASQSPEERDARLIVEERQRLAIKSQHAAGYDSAIAFGVEPQGLRALSPELRTSLARFEYNAPLDPSGIWTTDERGAVYKVSNPGTGKPRYYARVHSKLYPVEPVQAAGQYRIYAPDDARLKGPYVKRVKGFYSDIDLSPGLRGGDSFIEELPEVVLPVEKDEILLTRAQPPVTVEIPMDGIETRWVEDEGGKQSPRYFANTAPGGTKVIYNAEVACWESGNDTFLWLDNKGRWRTGTEKAYLKVRDSLRLDVRNVFYTFRRLPGLPANPQPIEQMVHQVWLGRRLPGEKIIETIKSNMRMSPELRFTLHVDIDDTAAVEGLSPHAQLHNAFADFPNMTISRLQDEPFFEGFMGDPHTSTAFSCFRRGEFENFAAASDVLRYRLIREYGGIYMDCDDVIGRSFSGAELLAGPHDVLVGSTLESPTLSFKGPGNSHFASRPGNPVFRQMEQEIHTRFATQQANLEALASARHQSSAAMAAYMTQISEVTGPTLFLDVLKETRPDYADILDDGFEIDTNVYSSEYYERLNQVKAFYRPFASRFRIFPGTENSWKAPGA</sequence>
<dbReference type="Gene3D" id="3.90.550.20">
    <property type="match status" value="1"/>
</dbReference>
<evidence type="ECO:0000313" key="2">
    <source>
        <dbReference type="EMBL" id="QKF50990.1"/>
    </source>
</evidence>
<proteinExistence type="predicted"/>
<dbReference type="Proteomes" id="UP000501989">
    <property type="component" value="Chromosome"/>
</dbReference>
<evidence type="ECO:0000259" key="1">
    <source>
        <dbReference type="Pfam" id="PF20178"/>
    </source>
</evidence>
<evidence type="ECO:0000313" key="3">
    <source>
        <dbReference type="Proteomes" id="UP000501989"/>
    </source>
</evidence>
<protein>
    <submittedName>
        <fullName evidence="2">Dermonecrotic toxin</fullName>
    </submittedName>
</protein>
<dbReference type="Pfam" id="PF04488">
    <property type="entry name" value="Gly_transf_sug"/>
    <property type="match status" value="1"/>
</dbReference>
<keyword evidence="3" id="KW-1185">Reference proteome</keyword>
<dbReference type="AlphaFoldDB" id="A0A6M8MIX4"/>
<feature type="domain" description="Dermonecrotic toxin N-terminal" evidence="1">
    <location>
        <begin position="81"/>
        <end position="363"/>
    </location>
</feature>
<dbReference type="InterPro" id="IPR046673">
    <property type="entry name" value="ToxA_N"/>
</dbReference>
<gene>
    <name evidence="2" type="ORF">FX982_01936</name>
</gene>